<proteinExistence type="predicted"/>
<keyword evidence="1" id="KW-1133">Transmembrane helix</keyword>
<evidence type="ECO:0000313" key="5">
    <source>
        <dbReference type="Proteomes" id="UP000065473"/>
    </source>
</evidence>
<evidence type="ECO:0000313" key="2">
    <source>
        <dbReference type="EMBL" id="ALU28547.1"/>
    </source>
</evidence>
<feature type="transmembrane region" description="Helical" evidence="1">
    <location>
        <begin position="95"/>
        <end position="117"/>
    </location>
</feature>
<dbReference type="EMBL" id="CP013695">
    <property type="protein sequence ID" value="ALU31258.1"/>
    <property type="molecule type" value="Genomic_DNA"/>
</dbReference>
<sequence length="130" mass="14812">MRQFYTYYLIGSGLSLLVGGYLLYKVVPVFLSVATFTLVVVLFIMSYLVRISRFAINVGFVLAILGILVSSFSPAHDRALIQLFDSSMYLVSVDILMILGFYLFPVLYIINWILDFVSSRKGVERRFNSK</sequence>
<dbReference type="STRING" id="1435377.SUSAZ_05970"/>
<dbReference type="RefSeq" id="WP_011278099.1">
    <property type="nucleotide sequence ID" value="NZ_BHWZ01000003.1"/>
</dbReference>
<accession>A0A0U3FMC3</accession>
<evidence type="ECO:0000313" key="3">
    <source>
        <dbReference type="EMBL" id="ALU31258.1"/>
    </source>
</evidence>
<keyword evidence="1" id="KW-0812">Transmembrane</keyword>
<feature type="transmembrane region" description="Helical" evidence="1">
    <location>
        <begin position="7"/>
        <end position="24"/>
    </location>
</feature>
<evidence type="ECO:0000256" key="1">
    <source>
        <dbReference type="SAM" id="Phobius"/>
    </source>
</evidence>
<dbReference type="OMA" id="IERGITW"/>
<name>A0A0U3FMC3_9CREN</name>
<reference evidence="4 5" key="1">
    <citation type="submission" date="2015-12" db="EMBL/GenBank/DDBJ databases">
        <title>A stable core within a dynamic pangenome in Sulfolobus acidocaldarius.</title>
        <authorList>
            <person name="Anderson R."/>
            <person name="Kouris A."/>
            <person name="Seward C."/>
            <person name="Campbell K."/>
            <person name="Whitaker R."/>
        </authorList>
    </citation>
    <scope>NUCLEOTIDE SEQUENCE [LARGE SCALE GENOMIC DNA]</scope>
    <source>
        <strain evidence="2 5">GG12-C01-09</strain>
        <strain evidence="3 4">NG05B_CO5_07</strain>
    </source>
</reference>
<dbReference type="PaxDb" id="1435377-SUSAZ_05970"/>
<gene>
    <name evidence="2" type="ORF">ATY89_00245</name>
    <name evidence="3" type="ORF">ATZ20_03290</name>
</gene>
<dbReference type="Proteomes" id="UP000060043">
    <property type="component" value="Chromosome"/>
</dbReference>
<feature type="transmembrane region" description="Helical" evidence="1">
    <location>
        <begin position="54"/>
        <end position="75"/>
    </location>
</feature>
<dbReference type="GeneID" id="14551755"/>
<dbReference type="AlphaFoldDB" id="A0A0U3FMC3"/>
<dbReference type="Proteomes" id="UP000065473">
    <property type="component" value="Chromosome"/>
</dbReference>
<protein>
    <submittedName>
        <fullName evidence="2">Uncharacterized protein</fullName>
    </submittedName>
</protein>
<dbReference type="OrthoDB" id="34775at2157"/>
<feature type="transmembrane region" description="Helical" evidence="1">
    <location>
        <begin position="30"/>
        <end position="49"/>
    </location>
</feature>
<organism evidence="2 5">
    <name type="scientific">Sulfolobus acidocaldarius</name>
    <dbReference type="NCBI Taxonomy" id="2285"/>
    <lineage>
        <taxon>Archaea</taxon>
        <taxon>Thermoproteota</taxon>
        <taxon>Thermoprotei</taxon>
        <taxon>Sulfolobales</taxon>
        <taxon>Sulfolobaceae</taxon>
        <taxon>Sulfolobus</taxon>
    </lineage>
</organism>
<dbReference type="EMBL" id="CP013694">
    <property type="protein sequence ID" value="ALU28547.1"/>
    <property type="molecule type" value="Genomic_DNA"/>
</dbReference>
<keyword evidence="1" id="KW-0472">Membrane</keyword>
<evidence type="ECO:0000313" key="4">
    <source>
        <dbReference type="Proteomes" id="UP000060043"/>
    </source>
</evidence>